<accession>M4NEN9</accession>
<evidence type="ECO:0000259" key="2">
    <source>
        <dbReference type="PROSITE" id="PS50405"/>
    </source>
</evidence>
<dbReference type="STRING" id="666685.R2APBS1_1275"/>
<gene>
    <name evidence="3" type="ORF">R2APBS1_1275</name>
</gene>
<dbReference type="InterPro" id="IPR036282">
    <property type="entry name" value="Glutathione-S-Trfase_C_sf"/>
</dbReference>
<dbReference type="SUPFAM" id="SSF47616">
    <property type="entry name" value="GST C-terminal domain-like"/>
    <property type="match status" value="1"/>
</dbReference>
<proteinExistence type="predicted"/>
<dbReference type="InterPro" id="IPR040079">
    <property type="entry name" value="Glutathione_S-Trfase"/>
</dbReference>
<dbReference type="eggNOG" id="COG0625">
    <property type="taxonomic scope" value="Bacteria"/>
</dbReference>
<dbReference type="PROSITE" id="PS50405">
    <property type="entry name" value="GST_CTER"/>
    <property type="match status" value="1"/>
</dbReference>
<dbReference type="PANTHER" id="PTHR44051">
    <property type="entry name" value="GLUTATHIONE S-TRANSFERASE-RELATED"/>
    <property type="match status" value="1"/>
</dbReference>
<dbReference type="AlphaFoldDB" id="I4WL87"/>
<dbReference type="PATRIC" id="fig|666685.9.peg.2855"/>
<dbReference type="GeneID" id="72426268"/>
<dbReference type="HOGENOM" id="CLU_011226_6_0_6"/>
<evidence type="ECO:0000313" key="3">
    <source>
        <dbReference type="EMBL" id="AGG88427.1"/>
    </source>
</evidence>
<dbReference type="Pfam" id="PF00043">
    <property type="entry name" value="GST_C"/>
    <property type="match status" value="1"/>
</dbReference>
<evidence type="ECO:0000313" key="4">
    <source>
        <dbReference type="Proteomes" id="UP000011859"/>
    </source>
</evidence>
<organism evidence="3 4">
    <name type="scientific">Rhodanobacter denitrificans</name>
    <dbReference type="NCBI Taxonomy" id="666685"/>
    <lineage>
        <taxon>Bacteria</taxon>
        <taxon>Pseudomonadati</taxon>
        <taxon>Pseudomonadota</taxon>
        <taxon>Gammaproteobacteria</taxon>
        <taxon>Lysobacterales</taxon>
        <taxon>Rhodanobacteraceae</taxon>
        <taxon>Rhodanobacter</taxon>
    </lineage>
</organism>
<dbReference type="KEGG" id="rhd:R2APBS1_1275"/>
<dbReference type="EMBL" id="CP003470">
    <property type="protein sequence ID" value="AGG88427.1"/>
    <property type="molecule type" value="Genomic_DNA"/>
</dbReference>
<reference evidence="3 4" key="1">
    <citation type="submission" date="2012-04" db="EMBL/GenBank/DDBJ databases">
        <title>Complete genome of Rhodanobacter sp. 2APBS1.</title>
        <authorList>
            <consortium name="US DOE Joint Genome Institute"/>
            <person name="Huntemann M."/>
            <person name="Wei C.-L."/>
            <person name="Han J."/>
            <person name="Detter J.C."/>
            <person name="Han C."/>
            <person name="Tapia R."/>
            <person name="Munk A.C.C."/>
            <person name="Chen A."/>
            <person name="Krypides N."/>
            <person name="Mavromatis K."/>
            <person name="Markowitz V."/>
            <person name="Szeto E."/>
            <person name="Ivanova N."/>
            <person name="Mikhailova N."/>
            <person name="Ovchinnikova G."/>
            <person name="Pagani I."/>
            <person name="Pati A."/>
            <person name="Goodwin L."/>
            <person name="Peters L."/>
            <person name="Pitluck S."/>
            <person name="Woyke T."/>
            <person name="Prakash O."/>
            <person name="Elkins J."/>
            <person name="Brown S."/>
            <person name="Palumbo A."/>
            <person name="Hemme C."/>
            <person name="Zhou J."/>
            <person name="Watson D."/>
            <person name="Jardine P."/>
            <person name="Kostka J."/>
            <person name="Green S."/>
        </authorList>
    </citation>
    <scope>NUCLEOTIDE SEQUENCE [LARGE SCALE GENOMIC DNA]</scope>
    <source>
        <strain evidence="3 4">2APBS1</strain>
    </source>
</reference>
<dbReference type="OrthoDB" id="9797500at2"/>
<dbReference type="SFLD" id="SFLDG00358">
    <property type="entry name" value="Main_(cytGST)"/>
    <property type="match status" value="1"/>
</dbReference>
<evidence type="ECO:0000259" key="1">
    <source>
        <dbReference type="PROSITE" id="PS50404"/>
    </source>
</evidence>
<name>I4WL87_9GAMM</name>
<dbReference type="Gene3D" id="3.40.30.10">
    <property type="entry name" value="Glutaredoxin"/>
    <property type="match status" value="1"/>
</dbReference>
<dbReference type="Pfam" id="PF13417">
    <property type="entry name" value="GST_N_3"/>
    <property type="match status" value="1"/>
</dbReference>
<dbReference type="Proteomes" id="UP000011859">
    <property type="component" value="Chromosome"/>
</dbReference>
<dbReference type="Gene3D" id="1.20.1050.10">
    <property type="match status" value="1"/>
</dbReference>
<dbReference type="PANTHER" id="PTHR44051:SF2">
    <property type="entry name" value="HYPOTHETICAL GLUTATHIONE S-TRANSFERASE LIKE PROTEIN"/>
    <property type="match status" value="1"/>
</dbReference>
<dbReference type="GO" id="GO:0016740">
    <property type="term" value="F:transferase activity"/>
    <property type="evidence" value="ECO:0007669"/>
    <property type="project" value="UniProtKB-KW"/>
</dbReference>
<dbReference type="SFLD" id="SFLDS00019">
    <property type="entry name" value="Glutathione_Transferase_(cytos"/>
    <property type="match status" value="1"/>
</dbReference>
<dbReference type="PROSITE" id="PS50404">
    <property type="entry name" value="GST_NTER"/>
    <property type="match status" value="1"/>
</dbReference>
<feature type="domain" description="GST N-terminal" evidence="1">
    <location>
        <begin position="1"/>
        <end position="82"/>
    </location>
</feature>
<keyword evidence="3" id="KW-0808">Transferase</keyword>
<dbReference type="InterPro" id="IPR004045">
    <property type="entry name" value="Glutathione_S-Trfase_N"/>
</dbReference>
<dbReference type="CDD" id="cd03056">
    <property type="entry name" value="GST_N_4"/>
    <property type="match status" value="1"/>
</dbReference>
<dbReference type="InterPro" id="IPR036249">
    <property type="entry name" value="Thioredoxin-like_sf"/>
</dbReference>
<dbReference type="InterPro" id="IPR004046">
    <property type="entry name" value="GST_C"/>
</dbReference>
<sequence length="208" mass="23336">MITIYGMRASGNCYKLQLLLDQLGRDYRWVDVDSAGGETRTPAYLAKNPNGKVPLLELEDGRRLAESDAILCYLAEGTAYWPNGSGPEDAWLRAQTLQWLFFEQYSHEPCIAVARFIRGWLPPDHPRQAELPALLHKGTQVLAVMEQHLAGRDWFVGERYGIADIALYAYTHCAGDGGFELSAFPNIRAWLGRVQAQPGHTPMQHLPL</sequence>
<dbReference type="SFLD" id="SFLDG01151">
    <property type="entry name" value="Main.2:_Nu-like"/>
    <property type="match status" value="1"/>
</dbReference>
<protein>
    <submittedName>
        <fullName evidence="3">Glutathione S-transferase</fullName>
    </submittedName>
</protein>
<dbReference type="SUPFAM" id="SSF52833">
    <property type="entry name" value="Thioredoxin-like"/>
    <property type="match status" value="1"/>
</dbReference>
<feature type="domain" description="GST C-terminal" evidence="2">
    <location>
        <begin position="89"/>
        <end position="208"/>
    </location>
</feature>
<dbReference type="RefSeq" id="WP_007512837.1">
    <property type="nucleotide sequence ID" value="NC_020541.1"/>
</dbReference>
<dbReference type="InterPro" id="IPR010987">
    <property type="entry name" value="Glutathione-S-Trfase_C-like"/>
</dbReference>
<keyword evidence="4" id="KW-1185">Reference proteome</keyword>
<accession>I4WL87</accession>